<keyword evidence="4 6" id="KW-1133">Transmembrane helix</keyword>
<evidence type="ECO:0000256" key="1">
    <source>
        <dbReference type="ARBA" id="ARBA00004141"/>
    </source>
</evidence>
<reference evidence="7 8" key="1">
    <citation type="submission" date="2020-05" db="EMBL/GenBank/DDBJ databases">
        <title>Identification and distribution of gene clusters putatively required for synthesis of sphingolipid metabolism inhibitors in phylogenetically diverse species of the filamentous fungus Fusarium.</title>
        <authorList>
            <person name="Kim H.-S."/>
            <person name="Busman M."/>
            <person name="Brown D.W."/>
            <person name="Divon H."/>
            <person name="Uhlig S."/>
            <person name="Proctor R.H."/>
        </authorList>
    </citation>
    <scope>NUCLEOTIDE SEQUENCE [LARGE SCALE GENOMIC DNA]</scope>
    <source>
        <strain evidence="7 8">NRRL 13617</strain>
    </source>
</reference>
<gene>
    <name evidence="7" type="ORF">FPHYL_8130</name>
</gene>
<keyword evidence="8" id="KW-1185">Reference proteome</keyword>
<keyword evidence="3 6" id="KW-0812">Transmembrane</keyword>
<feature type="transmembrane region" description="Helical" evidence="6">
    <location>
        <begin position="603"/>
        <end position="621"/>
    </location>
</feature>
<evidence type="ECO:0000313" key="8">
    <source>
        <dbReference type="Proteomes" id="UP000582016"/>
    </source>
</evidence>
<feature type="transmembrane region" description="Helical" evidence="6">
    <location>
        <begin position="27"/>
        <end position="49"/>
    </location>
</feature>
<evidence type="ECO:0000256" key="4">
    <source>
        <dbReference type="ARBA" id="ARBA00022989"/>
    </source>
</evidence>
<feature type="transmembrane region" description="Helical" evidence="6">
    <location>
        <begin position="754"/>
        <end position="773"/>
    </location>
</feature>
<feature type="transmembrane region" description="Helical" evidence="6">
    <location>
        <begin position="193"/>
        <end position="217"/>
    </location>
</feature>
<feature type="transmembrane region" description="Helical" evidence="6">
    <location>
        <begin position="356"/>
        <end position="380"/>
    </location>
</feature>
<feature type="transmembrane region" description="Helical" evidence="6">
    <location>
        <begin position="319"/>
        <end position="344"/>
    </location>
</feature>
<dbReference type="AlphaFoldDB" id="A0A8H5JID4"/>
<feature type="transmembrane region" description="Helical" evidence="6">
    <location>
        <begin position="409"/>
        <end position="433"/>
    </location>
</feature>
<dbReference type="Proteomes" id="UP000582016">
    <property type="component" value="Unassembled WGS sequence"/>
</dbReference>
<evidence type="ECO:0000256" key="5">
    <source>
        <dbReference type="ARBA" id="ARBA00023136"/>
    </source>
</evidence>
<feature type="transmembrane region" description="Helical" evidence="6">
    <location>
        <begin position="229"/>
        <end position="249"/>
    </location>
</feature>
<feature type="transmembrane region" description="Helical" evidence="6">
    <location>
        <begin position="552"/>
        <end position="575"/>
    </location>
</feature>
<feature type="transmembrane region" description="Helical" evidence="6">
    <location>
        <begin position="144"/>
        <end position="162"/>
    </location>
</feature>
<dbReference type="PANTHER" id="PTHR45649:SF11">
    <property type="entry name" value="TRANSPORTER, PUTATIVE (EUROFUNG)-RELATED"/>
    <property type="match status" value="1"/>
</dbReference>
<dbReference type="GO" id="GO:0016020">
    <property type="term" value="C:membrane"/>
    <property type="evidence" value="ECO:0007669"/>
    <property type="project" value="UniProtKB-SubCell"/>
</dbReference>
<dbReference type="Pfam" id="PF13520">
    <property type="entry name" value="AA_permease_2"/>
    <property type="match status" value="1"/>
</dbReference>
<evidence type="ECO:0000256" key="2">
    <source>
        <dbReference type="ARBA" id="ARBA00022448"/>
    </source>
</evidence>
<evidence type="ECO:0000313" key="7">
    <source>
        <dbReference type="EMBL" id="KAF5555852.1"/>
    </source>
</evidence>
<sequence length="821" mass="89887">MVYGDKNAPNCQVPTGLSSLPRKDCNATILILLPFIVNHLSAIVTHLTLGNRKARNKLKFWDYNHLNGSPKEALSWTPYNTLATIAMTVVQCVVSAVAVKASGLNVSIGPLIMFYLTKPRVGWVVVMLSACFYEPLTDTATDVLFQECVLGVLALPGALMFLRVSGFGEMPDGCDTYDMYDPYEMGTNVDANLFLRSGSSSLVACGAILLFVGISMLWKRRFLKRRLGLLAMIPCTGAFVSAWVLWIGFDYAVMNGDFCISGSLIDATEFSPDGLTSLVSRITKHAKMSRASSSTASNDDILELEAAGYVQAMPRRFSLWSLGALSFTLTCTWLGTGSSIGISLTEASSAGTLWSLPIAGVMTTIVSLGMAELASAYPVAGAQYYWSFMVARDDYKPFASYLNGWMSVIGWWLASSSVSNFVSSMILDIVGAWHPDWDQKRWHQYLIYVCLIWIATAANIFTAQWIPLFNKMVFILSVLALSATTITLFVVTRDHASAEFIFTDTTNRTGWSSDGFAFMLAVGNAVYAFLGSDCGAHLCEEIPNPAKNVPKVMIYPLLMGLLTAFPFATALMYAISDLPAVLNTTTGLPLFEIYYQGTGSRPAASVLMSLFAFCFFANLVANATTSSRTLWAVSRDGALPYSQFWGRIHSRFQVPVNALLLSAVFITLYGLIFLGSSTAFSAMVSAAIIFLQTSCVIPQAVLLYRGRDRVLPIRYFSLGRYGAAINGISVAWVVFLDILYCFPTTMPVTPENMSYVSVVFTGLVAFVIALWFTTKKGSFTGPQINLDLLNARRMAAVQTLEGTRPTDEYHPLRNSEIVKED</sequence>
<feature type="transmembrane region" description="Helical" evidence="6">
    <location>
        <begin position="654"/>
        <end position="674"/>
    </location>
</feature>
<dbReference type="OrthoDB" id="2417308at2759"/>
<feature type="transmembrane region" description="Helical" evidence="6">
    <location>
        <begin position="445"/>
        <end position="466"/>
    </location>
</feature>
<organism evidence="7 8">
    <name type="scientific">Fusarium phyllophilum</name>
    <dbReference type="NCBI Taxonomy" id="47803"/>
    <lineage>
        <taxon>Eukaryota</taxon>
        <taxon>Fungi</taxon>
        <taxon>Dikarya</taxon>
        <taxon>Ascomycota</taxon>
        <taxon>Pezizomycotina</taxon>
        <taxon>Sordariomycetes</taxon>
        <taxon>Hypocreomycetidae</taxon>
        <taxon>Hypocreales</taxon>
        <taxon>Nectriaceae</taxon>
        <taxon>Fusarium</taxon>
        <taxon>Fusarium fujikuroi species complex</taxon>
    </lineage>
</organism>
<keyword evidence="2" id="KW-0813">Transport</keyword>
<dbReference type="GO" id="GO:0022857">
    <property type="term" value="F:transmembrane transporter activity"/>
    <property type="evidence" value="ECO:0007669"/>
    <property type="project" value="InterPro"/>
</dbReference>
<comment type="caution">
    <text evidence="7">The sequence shown here is derived from an EMBL/GenBank/DDBJ whole genome shotgun (WGS) entry which is preliminary data.</text>
</comment>
<evidence type="ECO:0000256" key="3">
    <source>
        <dbReference type="ARBA" id="ARBA00022692"/>
    </source>
</evidence>
<dbReference type="PANTHER" id="PTHR45649">
    <property type="entry name" value="AMINO-ACID PERMEASE BAT1"/>
    <property type="match status" value="1"/>
</dbReference>
<dbReference type="Gene3D" id="1.20.1740.10">
    <property type="entry name" value="Amino acid/polyamine transporter I"/>
    <property type="match status" value="1"/>
</dbReference>
<protein>
    <submittedName>
        <fullName evidence="7">Amino acid polyamine transporter I</fullName>
    </submittedName>
</protein>
<comment type="subcellular location">
    <subcellularLocation>
        <location evidence="1">Membrane</location>
        <topology evidence="1">Multi-pass membrane protein</topology>
    </subcellularLocation>
</comment>
<feature type="transmembrane region" description="Helical" evidence="6">
    <location>
        <begin position="680"/>
        <end position="703"/>
    </location>
</feature>
<proteinExistence type="predicted"/>
<accession>A0A8H5JID4</accession>
<evidence type="ECO:0000256" key="6">
    <source>
        <dbReference type="SAM" id="Phobius"/>
    </source>
</evidence>
<dbReference type="EMBL" id="JAAOAQ010000296">
    <property type="protein sequence ID" value="KAF5555852.1"/>
    <property type="molecule type" value="Genomic_DNA"/>
</dbReference>
<feature type="transmembrane region" description="Helical" evidence="6">
    <location>
        <begin position="723"/>
        <end position="742"/>
    </location>
</feature>
<name>A0A8H5JID4_9HYPO</name>
<keyword evidence="5 6" id="KW-0472">Membrane</keyword>
<dbReference type="InterPro" id="IPR002293">
    <property type="entry name" value="AA/rel_permease1"/>
</dbReference>
<feature type="transmembrane region" description="Helical" evidence="6">
    <location>
        <begin position="472"/>
        <end position="491"/>
    </location>
</feature>